<feature type="domain" description="HTH lacI-type" evidence="4">
    <location>
        <begin position="6"/>
        <end position="61"/>
    </location>
</feature>
<dbReference type="Proteomes" id="UP001204144">
    <property type="component" value="Unassembled WGS sequence"/>
</dbReference>
<dbReference type="InterPro" id="IPR028082">
    <property type="entry name" value="Peripla_BP_I"/>
</dbReference>
<dbReference type="CDD" id="cd01392">
    <property type="entry name" value="HTH_LacI"/>
    <property type="match status" value="1"/>
</dbReference>
<evidence type="ECO:0000256" key="3">
    <source>
        <dbReference type="ARBA" id="ARBA00023163"/>
    </source>
</evidence>
<dbReference type="GO" id="GO:0003700">
    <property type="term" value="F:DNA-binding transcription factor activity"/>
    <property type="evidence" value="ECO:0007669"/>
    <property type="project" value="TreeGrafter"/>
</dbReference>
<dbReference type="RefSeq" id="WP_255036118.1">
    <property type="nucleotide sequence ID" value="NZ_RJUF01000009.1"/>
</dbReference>
<dbReference type="SMART" id="SM00354">
    <property type="entry name" value="HTH_LACI"/>
    <property type="match status" value="1"/>
</dbReference>
<dbReference type="PROSITE" id="PS50932">
    <property type="entry name" value="HTH_LACI_2"/>
    <property type="match status" value="1"/>
</dbReference>
<proteinExistence type="predicted"/>
<organism evidence="5 6">
    <name type="scientific">Lacihabitans soyangensis</name>
    <dbReference type="NCBI Taxonomy" id="869394"/>
    <lineage>
        <taxon>Bacteria</taxon>
        <taxon>Pseudomonadati</taxon>
        <taxon>Bacteroidota</taxon>
        <taxon>Cytophagia</taxon>
        <taxon>Cytophagales</taxon>
        <taxon>Leadbetterellaceae</taxon>
        <taxon>Lacihabitans</taxon>
    </lineage>
</organism>
<dbReference type="Gene3D" id="3.40.50.2300">
    <property type="match status" value="2"/>
</dbReference>
<dbReference type="CDD" id="cd06267">
    <property type="entry name" value="PBP1_LacI_sugar_binding-like"/>
    <property type="match status" value="1"/>
</dbReference>
<evidence type="ECO:0000256" key="2">
    <source>
        <dbReference type="ARBA" id="ARBA00023125"/>
    </source>
</evidence>
<dbReference type="Pfam" id="PF13377">
    <property type="entry name" value="Peripla_BP_3"/>
    <property type="match status" value="1"/>
</dbReference>
<dbReference type="Pfam" id="PF00356">
    <property type="entry name" value="LacI"/>
    <property type="match status" value="1"/>
</dbReference>
<sequence>MKAKAPTLKVIAQELGLSISTVSRALRGMPEINYETREAVLNLSKNLEYKLPSNHNQVSVSKTSLLAAILPADNYYFSEIVKGMNDASLDAGYSLLVCQSKESFGREVSIIQRLLAVNIDGFLVAKAFETSSFEHYHQIIKANKPLVMLDRECKNVEVPQLIIDNFEGGYTTTKYLIEKGYRKICFLGAKSYSYSKYSIENGFLEALKETKLDNYDKKMFFGEFDIESAFEKTKEILRMSDRPDAFFAANDQIAIGVYRAIEEAGYNIPKDIGIIGYYDEPVMKSFSPSLSSVFVPAYDLGKAAINCLISQMHLGQITKTPLQTLKVQLSQRESTNQTKRFFGI</sequence>
<gene>
    <name evidence="5" type="ORF">EGI31_05280</name>
</gene>
<dbReference type="InterPro" id="IPR000843">
    <property type="entry name" value="HTH_LacI"/>
</dbReference>
<dbReference type="GO" id="GO:0000976">
    <property type="term" value="F:transcription cis-regulatory region binding"/>
    <property type="evidence" value="ECO:0007669"/>
    <property type="project" value="TreeGrafter"/>
</dbReference>
<keyword evidence="3" id="KW-0804">Transcription</keyword>
<keyword evidence="1" id="KW-0805">Transcription regulation</keyword>
<comment type="caution">
    <text evidence="5">The sequence shown here is derived from an EMBL/GenBank/DDBJ whole genome shotgun (WGS) entry which is preliminary data.</text>
</comment>
<evidence type="ECO:0000313" key="5">
    <source>
        <dbReference type="EMBL" id="MCP9762356.1"/>
    </source>
</evidence>
<protein>
    <submittedName>
        <fullName evidence="5">LacI family transcriptional regulator</fullName>
    </submittedName>
</protein>
<dbReference type="SUPFAM" id="SSF53822">
    <property type="entry name" value="Periplasmic binding protein-like I"/>
    <property type="match status" value="1"/>
</dbReference>
<dbReference type="PANTHER" id="PTHR30146">
    <property type="entry name" value="LACI-RELATED TRANSCRIPTIONAL REPRESSOR"/>
    <property type="match status" value="1"/>
</dbReference>
<dbReference type="EMBL" id="RJUF01000009">
    <property type="protein sequence ID" value="MCP9762356.1"/>
    <property type="molecule type" value="Genomic_DNA"/>
</dbReference>
<dbReference type="PANTHER" id="PTHR30146:SF109">
    <property type="entry name" value="HTH-TYPE TRANSCRIPTIONAL REGULATOR GALS"/>
    <property type="match status" value="1"/>
</dbReference>
<dbReference type="AlphaFoldDB" id="A0AAE3H1J7"/>
<dbReference type="SUPFAM" id="SSF47413">
    <property type="entry name" value="lambda repressor-like DNA-binding domains"/>
    <property type="match status" value="1"/>
</dbReference>
<keyword evidence="2" id="KW-0238">DNA-binding</keyword>
<evidence type="ECO:0000259" key="4">
    <source>
        <dbReference type="PROSITE" id="PS50932"/>
    </source>
</evidence>
<dbReference type="InterPro" id="IPR010982">
    <property type="entry name" value="Lambda_DNA-bd_dom_sf"/>
</dbReference>
<reference evidence="5 6" key="1">
    <citation type="submission" date="2018-11" db="EMBL/GenBank/DDBJ databases">
        <title>Novel bacteria species description.</title>
        <authorList>
            <person name="Han J.-H."/>
        </authorList>
    </citation>
    <scope>NUCLEOTIDE SEQUENCE [LARGE SCALE GENOMIC DNA]</scope>
    <source>
        <strain evidence="5 6">KCTC23259</strain>
    </source>
</reference>
<evidence type="ECO:0000313" key="6">
    <source>
        <dbReference type="Proteomes" id="UP001204144"/>
    </source>
</evidence>
<accession>A0AAE3H1J7</accession>
<dbReference type="Gene3D" id="1.10.260.40">
    <property type="entry name" value="lambda repressor-like DNA-binding domains"/>
    <property type="match status" value="1"/>
</dbReference>
<keyword evidence="6" id="KW-1185">Reference proteome</keyword>
<dbReference type="InterPro" id="IPR046335">
    <property type="entry name" value="LacI/GalR-like_sensor"/>
</dbReference>
<evidence type="ECO:0000256" key="1">
    <source>
        <dbReference type="ARBA" id="ARBA00023015"/>
    </source>
</evidence>
<name>A0AAE3H1J7_9BACT</name>